<feature type="region of interest" description="Disordered" evidence="4">
    <location>
        <begin position="141"/>
        <end position="166"/>
    </location>
</feature>
<dbReference type="Gene3D" id="3.40.50.300">
    <property type="entry name" value="P-loop containing nucleotide triphosphate hydrolases"/>
    <property type="match status" value="2"/>
</dbReference>
<keyword evidence="3" id="KW-0067">ATP-binding</keyword>
<dbReference type="InterPro" id="IPR003593">
    <property type="entry name" value="AAA+_ATPase"/>
</dbReference>
<accession>A0A8J2WT78</accession>
<sequence length="769" mass="81894">MPKKPSSDAAKAAGKKASKNSKKDDDAAAKPSKASKKAARAAAEAERARAVESMLAPASDDEAATDSEGEWTTDKAGNTISKAEARKKEEEDAMRAAAKKRRAAKASAAPAAPVDEGRPQWLVDYDRVKAKAEAGGKLSGKEKKLLKRGQAREAEEAELGLTSGGDDTRTVDARLEGFSLSVPGGATRAADDASKDVVVKGLSISAPEKPLLVNADLALVAGRRYGLVGANGRGKSTLLRFIAARRLPVPQSVDVLLVDQEASFQGASVLEDVLEADTTRSSLLAEEAALWNDIDNGTTAAAERLAAVCDELEAIDADAAEGRAQAVLAGLGFTETMVAGPASRLSGGWRVRAALARALFAPPSLLLLDEPTNHLDLDAVLWLERYITDQLPASSTLLTVSHDRGFLDETSTDLINLSDDGGLEAHRGGLAKLDAGAKARLAKRTKDYALQQKALKEERAKHPSLRAEKLEQRVLDRLGAPRLVEKPREYAVHFDLRAPDDARAAAGCGIDLRGVAFSFGATSTGFSGFRDLDLSVDASTRAAIVGANGSGKSTLLKLIVGELEPQTGEVTRGRRLVLGYYDQHFSELRQCAPKASAVEFLVATHSCKTEEARKYLGKFGLDSARHVMPVRDLSGGQKARVVFASLALKRPHLLVLDEPTNHLDIESCDALVEGLSSYEGGVLAVTHDAALVEALSRDENGVELPLFVCRDSKVCVERGGFAKYRRDVAKAAELREAKARKLADARAAKRVQDRRAKLAKAANKPPKPP</sequence>
<dbReference type="OrthoDB" id="2110130at2759"/>
<evidence type="ECO:0000256" key="2">
    <source>
        <dbReference type="ARBA" id="ARBA00022741"/>
    </source>
</evidence>
<dbReference type="GO" id="GO:0005524">
    <property type="term" value="F:ATP binding"/>
    <property type="evidence" value="ECO:0007669"/>
    <property type="project" value="UniProtKB-KW"/>
</dbReference>
<dbReference type="PANTHER" id="PTHR19211:SF14">
    <property type="entry name" value="ATP-BINDING CASSETTE SUB-FAMILY F MEMBER 1"/>
    <property type="match status" value="1"/>
</dbReference>
<feature type="domain" description="ABC transporter" evidence="5">
    <location>
        <begin position="197"/>
        <end position="445"/>
    </location>
</feature>
<evidence type="ECO:0000259" key="5">
    <source>
        <dbReference type="PROSITE" id="PS50893"/>
    </source>
</evidence>
<evidence type="ECO:0000256" key="3">
    <source>
        <dbReference type="ARBA" id="ARBA00022840"/>
    </source>
</evidence>
<feature type="compositionally biased region" description="Acidic residues" evidence="4">
    <location>
        <begin position="59"/>
        <end position="71"/>
    </location>
</feature>
<keyword evidence="1" id="KW-0677">Repeat</keyword>
<name>A0A8J2WT78_9STRA</name>
<gene>
    <name evidence="6" type="ORF">PECAL_1P27780</name>
</gene>
<feature type="region of interest" description="Disordered" evidence="4">
    <location>
        <begin position="1"/>
        <end position="118"/>
    </location>
</feature>
<dbReference type="SMART" id="SM00382">
    <property type="entry name" value="AAA"/>
    <property type="match status" value="2"/>
</dbReference>
<organism evidence="6 7">
    <name type="scientific">Pelagomonas calceolata</name>
    <dbReference type="NCBI Taxonomy" id="35677"/>
    <lineage>
        <taxon>Eukaryota</taxon>
        <taxon>Sar</taxon>
        <taxon>Stramenopiles</taxon>
        <taxon>Ochrophyta</taxon>
        <taxon>Pelagophyceae</taxon>
        <taxon>Pelagomonadales</taxon>
        <taxon>Pelagomonadaceae</taxon>
        <taxon>Pelagomonas</taxon>
    </lineage>
</organism>
<proteinExistence type="predicted"/>
<dbReference type="EMBL" id="CAKKNE010000001">
    <property type="protein sequence ID" value="CAH0366294.1"/>
    <property type="molecule type" value="Genomic_DNA"/>
</dbReference>
<dbReference type="Pfam" id="PF00005">
    <property type="entry name" value="ABC_tran"/>
    <property type="match status" value="2"/>
</dbReference>
<dbReference type="CDD" id="cd03221">
    <property type="entry name" value="ABCF_EF-3"/>
    <property type="match status" value="1"/>
</dbReference>
<evidence type="ECO:0000313" key="7">
    <source>
        <dbReference type="Proteomes" id="UP000789595"/>
    </source>
</evidence>
<dbReference type="InterPro" id="IPR003439">
    <property type="entry name" value="ABC_transporter-like_ATP-bd"/>
</dbReference>
<comment type="caution">
    <text evidence="6">The sequence shown here is derived from an EMBL/GenBank/DDBJ whole genome shotgun (WGS) entry which is preliminary data.</text>
</comment>
<dbReference type="FunFam" id="3.40.50.300:FF:000011">
    <property type="entry name" value="Putative ABC transporter ATP-binding component"/>
    <property type="match status" value="1"/>
</dbReference>
<keyword evidence="2" id="KW-0547">Nucleotide-binding</keyword>
<dbReference type="PROSITE" id="PS00211">
    <property type="entry name" value="ABC_TRANSPORTER_1"/>
    <property type="match status" value="2"/>
</dbReference>
<dbReference type="AlphaFoldDB" id="A0A8J2WT78"/>
<dbReference type="SUPFAM" id="SSF52540">
    <property type="entry name" value="P-loop containing nucleoside triphosphate hydrolases"/>
    <property type="match status" value="2"/>
</dbReference>
<dbReference type="PROSITE" id="PS50893">
    <property type="entry name" value="ABC_TRANSPORTER_2"/>
    <property type="match status" value="2"/>
</dbReference>
<reference evidence="6" key="1">
    <citation type="submission" date="2021-11" db="EMBL/GenBank/DDBJ databases">
        <authorList>
            <consortium name="Genoscope - CEA"/>
            <person name="William W."/>
        </authorList>
    </citation>
    <scope>NUCLEOTIDE SEQUENCE</scope>
</reference>
<evidence type="ECO:0000256" key="4">
    <source>
        <dbReference type="SAM" id="MobiDB-lite"/>
    </source>
</evidence>
<feature type="domain" description="ABC transporter" evidence="5">
    <location>
        <begin position="510"/>
        <end position="731"/>
    </location>
</feature>
<dbReference type="Proteomes" id="UP000789595">
    <property type="component" value="Unassembled WGS sequence"/>
</dbReference>
<feature type="compositionally biased region" description="Basic and acidic residues" evidence="4">
    <location>
        <begin position="83"/>
        <end position="94"/>
    </location>
</feature>
<protein>
    <recommendedName>
        <fullName evidence="5">ABC transporter domain-containing protein</fullName>
    </recommendedName>
</protein>
<dbReference type="InterPro" id="IPR050611">
    <property type="entry name" value="ABCF"/>
</dbReference>
<dbReference type="InterPro" id="IPR017871">
    <property type="entry name" value="ABC_transporter-like_CS"/>
</dbReference>
<dbReference type="InterPro" id="IPR027417">
    <property type="entry name" value="P-loop_NTPase"/>
</dbReference>
<dbReference type="PANTHER" id="PTHR19211">
    <property type="entry name" value="ATP-BINDING TRANSPORT PROTEIN-RELATED"/>
    <property type="match status" value="1"/>
</dbReference>
<evidence type="ECO:0000256" key="1">
    <source>
        <dbReference type="ARBA" id="ARBA00022737"/>
    </source>
</evidence>
<dbReference type="GO" id="GO:0016887">
    <property type="term" value="F:ATP hydrolysis activity"/>
    <property type="evidence" value="ECO:0007669"/>
    <property type="project" value="InterPro"/>
</dbReference>
<evidence type="ECO:0000313" key="6">
    <source>
        <dbReference type="EMBL" id="CAH0366294.1"/>
    </source>
</evidence>
<keyword evidence="7" id="KW-1185">Reference proteome</keyword>